<protein>
    <recommendedName>
        <fullName evidence="4">Secreted protein</fullName>
    </recommendedName>
</protein>
<organism evidence="2 3">
    <name type="scientific">Teratosphaeria nubilosa</name>
    <dbReference type="NCBI Taxonomy" id="161662"/>
    <lineage>
        <taxon>Eukaryota</taxon>
        <taxon>Fungi</taxon>
        <taxon>Dikarya</taxon>
        <taxon>Ascomycota</taxon>
        <taxon>Pezizomycotina</taxon>
        <taxon>Dothideomycetes</taxon>
        <taxon>Dothideomycetidae</taxon>
        <taxon>Mycosphaerellales</taxon>
        <taxon>Teratosphaeriaceae</taxon>
        <taxon>Teratosphaeria</taxon>
    </lineage>
</organism>
<keyword evidence="1" id="KW-0732">Signal</keyword>
<accession>A0A6G1KXV6</accession>
<dbReference type="EMBL" id="ML995901">
    <property type="protein sequence ID" value="KAF2765099.1"/>
    <property type="molecule type" value="Genomic_DNA"/>
</dbReference>
<dbReference type="AlphaFoldDB" id="A0A6G1KXV6"/>
<evidence type="ECO:0000313" key="3">
    <source>
        <dbReference type="Proteomes" id="UP000799436"/>
    </source>
</evidence>
<sequence>MHLLSAVTLSLFLSLGVDADYKFHHTLKSCGKYNNCRCHDVQRNQNNDITQMACARFWHPGGEDIKYQYDPGAGTCGPDFSYNSNKVNNCDFETFCGEEAKDNAYFQWCWK</sequence>
<reference evidence="2" key="1">
    <citation type="journal article" date="2020" name="Stud. Mycol.">
        <title>101 Dothideomycetes genomes: a test case for predicting lifestyles and emergence of pathogens.</title>
        <authorList>
            <person name="Haridas S."/>
            <person name="Albert R."/>
            <person name="Binder M."/>
            <person name="Bloem J."/>
            <person name="Labutti K."/>
            <person name="Salamov A."/>
            <person name="Andreopoulos B."/>
            <person name="Baker S."/>
            <person name="Barry K."/>
            <person name="Bills G."/>
            <person name="Bluhm B."/>
            <person name="Cannon C."/>
            <person name="Castanera R."/>
            <person name="Culley D."/>
            <person name="Daum C."/>
            <person name="Ezra D."/>
            <person name="Gonzalez J."/>
            <person name="Henrissat B."/>
            <person name="Kuo A."/>
            <person name="Liang C."/>
            <person name="Lipzen A."/>
            <person name="Lutzoni F."/>
            <person name="Magnuson J."/>
            <person name="Mondo S."/>
            <person name="Nolan M."/>
            <person name="Ohm R."/>
            <person name="Pangilinan J."/>
            <person name="Park H.-J."/>
            <person name="Ramirez L."/>
            <person name="Alfaro M."/>
            <person name="Sun H."/>
            <person name="Tritt A."/>
            <person name="Yoshinaga Y."/>
            <person name="Zwiers L.-H."/>
            <person name="Turgeon B."/>
            <person name="Goodwin S."/>
            <person name="Spatafora J."/>
            <person name="Crous P."/>
            <person name="Grigoriev I."/>
        </authorList>
    </citation>
    <scope>NUCLEOTIDE SEQUENCE</scope>
    <source>
        <strain evidence="2">CBS 116005</strain>
    </source>
</reference>
<proteinExistence type="predicted"/>
<keyword evidence="3" id="KW-1185">Reference proteome</keyword>
<name>A0A6G1KXV6_9PEZI</name>
<feature type="signal peptide" evidence="1">
    <location>
        <begin position="1"/>
        <end position="19"/>
    </location>
</feature>
<evidence type="ECO:0000313" key="2">
    <source>
        <dbReference type="EMBL" id="KAF2765099.1"/>
    </source>
</evidence>
<dbReference type="Proteomes" id="UP000799436">
    <property type="component" value="Unassembled WGS sequence"/>
</dbReference>
<evidence type="ECO:0008006" key="4">
    <source>
        <dbReference type="Google" id="ProtNLM"/>
    </source>
</evidence>
<evidence type="ECO:0000256" key="1">
    <source>
        <dbReference type="SAM" id="SignalP"/>
    </source>
</evidence>
<feature type="chain" id="PRO_5026323643" description="Secreted protein" evidence="1">
    <location>
        <begin position="20"/>
        <end position="111"/>
    </location>
</feature>
<gene>
    <name evidence="2" type="ORF">EJ03DRAFT_339344</name>
</gene>